<dbReference type="RefSeq" id="WP_040136606.1">
    <property type="nucleotide sequence ID" value="NZ_CP009889.1"/>
</dbReference>
<feature type="transmembrane region" description="Helical" evidence="1">
    <location>
        <begin position="157"/>
        <end position="177"/>
    </location>
</feature>
<dbReference type="eggNOG" id="ENOG5033UYB">
    <property type="taxonomic scope" value="Bacteria"/>
</dbReference>
<dbReference type="AlphaFoldDB" id="A0A0A7ENG4"/>
<dbReference type="KEGG" id="pseo:OM33_21205"/>
<evidence type="ECO:0000256" key="1">
    <source>
        <dbReference type="SAM" id="Phobius"/>
    </source>
</evidence>
<feature type="transmembrane region" description="Helical" evidence="1">
    <location>
        <begin position="53"/>
        <end position="76"/>
    </location>
</feature>
<accession>A0A0A7ENG4</accession>
<dbReference type="OrthoDB" id="9950162at2"/>
<reference evidence="2 3" key="1">
    <citation type="submission" date="2014-11" db="EMBL/GenBank/DDBJ databases">
        <title>Complete Genome Sequence of Pseudoalteromonas sp. Strain OCN003 Isolated from Kaneohe Bay, Oahu, Hawaii.</title>
        <authorList>
            <person name="Beurmann S."/>
            <person name="Videau P."/>
            <person name="Ushijima B."/>
            <person name="Smith A.M."/>
            <person name="Aeby G.S."/>
            <person name="Callahan S.M."/>
            <person name="Belcaid M."/>
        </authorList>
    </citation>
    <scope>NUCLEOTIDE SEQUENCE [LARGE SCALE GENOMIC DNA]</scope>
    <source>
        <strain evidence="2 3">OCN003</strain>
    </source>
</reference>
<keyword evidence="3" id="KW-1185">Reference proteome</keyword>
<proteinExistence type="predicted"/>
<keyword evidence="1" id="KW-0812">Transmembrane</keyword>
<dbReference type="Proteomes" id="UP000030341">
    <property type="component" value="Chromosome 2"/>
</dbReference>
<evidence type="ECO:0000313" key="2">
    <source>
        <dbReference type="EMBL" id="AIY67532.1"/>
    </source>
</evidence>
<feature type="transmembrane region" description="Helical" evidence="1">
    <location>
        <begin position="120"/>
        <end position="145"/>
    </location>
</feature>
<keyword evidence="1" id="KW-0472">Membrane</keyword>
<sequence length="197" mass="22316">MYDSFVDWYWSVFRVGESFVAFGSQIAAVISWLMLLASVIAIIRCFKGQLPNFITLCITIVALSYAATDLLIASFYDFYRFFDQQFDYRAVSISYTLLDSITAILVLLVMQRLCRSASKFVATADIMVIILLCNGAAHFLINGYYMMIGDSESEGLAMIYTATILFNDALLVVLMFFPQFGEKLRRYNPSKKASLAY</sequence>
<organism evidence="2 3">
    <name type="scientific">Pseudoalteromonas piratica</name>
    <dbReference type="NCBI Taxonomy" id="1348114"/>
    <lineage>
        <taxon>Bacteria</taxon>
        <taxon>Pseudomonadati</taxon>
        <taxon>Pseudomonadota</taxon>
        <taxon>Gammaproteobacteria</taxon>
        <taxon>Alteromonadales</taxon>
        <taxon>Pseudoalteromonadaceae</taxon>
        <taxon>Pseudoalteromonas</taxon>
    </lineage>
</organism>
<dbReference type="EMBL" id="CP009889">
    <property type="protein sequence ID" value="AIY67532.1"/>
    <property type="molecule type" value="Genomic_DNA"/>
</dbReference>
<name>A0A0A7ENG4_9GAMM</name>
<protein>
    <submittedName>
        <fullName evidence="2">Uncharacterized protein</fullName>
    </submittedName>
</protein>
<evidence type="ECO:0000313" key="3">
    <source>
        <dbReference type="Proteomes" id="UP000030341"/>
    </source>
</evidence>
<feature type="transmembrane region" description="Helical" evidence="1">
    <location>
        <begin position="20"/>
        <end position="46"/>
    </location>
</feature>
<keyword evidence="1" id="KW-1133">Transmembrane helix</keyword>
<dbReference type="HOGENOM" id="CLU_1383126_0_0_6"/>
<gene>
    <name evidence="2" type="ORF">OM33_21205</name>
</gene>
<feature type="transmembrane region" description="Helical" evidence="1">
    <location>
        <begin position="88"/>
        <end position="108"/>
    </location>
</feature>